<organism evidence="5 6">
    <name type="scientific">Noviherbaspirillum cavernae</name>
    <dbReference type="NCBI Taxonomy" id="2320862"/>
    <lineage>
        <taxon>Bacteria</taxon>
        <taxon>Pseudomonadati</taxon>
        <taxon>Pseudomonadota</taxon>
        <taxon>Betaproteobacteria</taxon>
        <taxon>Burkholderiales</taxon>
        <taxon>Oxalobacteraceae</taxon>
        <taxon>Noviherbaspirillum</taxon>
    </lineage>
</organism>
<gene>
    <name evidence="5" type="ORF">D3870_20960</name>
</gene>
<evidence type="ECO:0000256" key="2">
    <source>
        <dbReference type="ARBA" id="ARBA00022741"/>
    </source>
</evidence>
<evidence type="ECO:0000259" key="4">
    <source>
        <dbReference type="Pfam" id="PF00437"/>
    </source>
</evidence>
<dbReference type="OrthoDB" id="5442742at2"/>
<dbReference type="PANTHER" id="PTHR30258:SF3">
    <property type="entry name" value="SLL1921 PROTEIN"/>
    <property type="match status" value="1"/>
</dbReference>
<dbReference type="GO" id="GO:0016887">
    <property type="term" value="F:ATP hydrolysis activity"/>
    <property type="evidence" value="ECO:0007669"/>
    <property type="project" value="TreeGrafter"/>
</dbReference>
<dbReference type="EMBL" id="QYUN01000003">
    <property type="protein sequence ID" value="RJF96856.1"/>
    <property type="molecule type" value="Genomic_DNA"/>
</dbReference>
<evidence type="ECO:0000313" key="5">
    <source>
        <dbReference type="EMBL" id="RJF96856.1"/>
    </source>
</evidence>
<reference evidence="5 6" key="1">
    <citation type="submission" date="2018-09" db="EMBL/GenBank/DDBJ databases">
        <authorList>
            <person name="Zhu H."/>
        </authorList>
    </citation>
    <scope>NUCLEOTIDE SEQUENCE [LARGE SCALE GENOMIC DNA]</scope>
    <source>
        <strain evidence="5 6">K2R10-39</strain>
    </source>
</reference>
<evidence type="ECO:0000313" key="6">
    <source>
        <dbReference type="Proteomes" id="UP000285190"/>
    </source>
</evidence>
<dbReference type="InterPro" id="IPR001482">
    <property type="entry name" value="T2SS/T4SS_dom"/>
</dbReference>
<protein>
    <submittedName>
        <fullName evidence="5">Secretion system protein E</fullName>
    </submittedName>
</protein>
<keyword evidence="3" id="KW-0067">ATP-binding</keyword>
<keyword evidence="2" id="KW-0547">Nucleotide-binding</keyword>
<dbReference type="SUPFAM" id="SSF52540">
    <property type="entry name" value="P-loop containing nucleoside triphosphate hydrolases"/>
    <property type="match status" value="1"/>
</dbReference>
<accession>A0A418WVX8</accession>
<dbReference type="GO" id="GO:0005886">
    <property type="term" value="C:plasma membrane"/>
    <property type="evidence" value="ECO:0007669"/>
    <property type="project" value="TreeGrafter"/>
</dbReference>
<proteinExistence type="inferred from homology"/>
<dbReference type="AlphaFoldDB" id="A0A418WVX8"/>
<dbReference type="PANTHER" id="PTHR30258">
    <property type="entry name" value="TYPE II SECRETION SYSTEM PROTEIN GSPE-RELATED"/>
    <property type="match status" value="1"/>
</dbReference>
<dbReference type="Gene3D" id="3.40.50.300">
    <property type="entry name" value="P-loop containing nucleotide triphosphate hydrolases"/>
    <property type="match status" value="1"/>
</dbReference>
<name>A0A418WVX8_9BURK</name>
<feature type="domain" description="Bacterial type II secretion system protein E" evidence="4">
    <location>
        <begin position="69"/>
        <end position="271"/>
    </location>
</feature>
<dbReference type="Proteomes" id="UP000285190">
    <property type="component" value="Unassembled WGS sequence"/>
</dbReference>
<dbReference type="GO" id="GO:0005524">
    <property type="term" value="F:ATP binding"/>
    <property type="evidence" value="ECO:0007669"/>
    <property type="project" value="UniProtKB-KW"/>
</dbReference>
<keyword evidence="6" id="KW-1185">Reference proteome</keyword>
<evidence type="ECO:0000256" key="1">
    <source>
        <dbReference type="ARBA" id="ARBA00006611"/>
    </source>
</evidence>
<dbReference type="Pfam" id="PF00437">
    <property type="entry name" value="T2SSE"/>
    <property type="match status" value="1"/>
</dbReference>
<comment type="caution">
    <text evidence="5">The sequence shown here is derived from an EMBL/GenBank/DDBJ whole genome shotgun (WGS) entry which is preliminary data.</text>
</comment>
<dbReference type="RefSeq" id="WP_119742993.1">
    <property type="nucleotide sequence ID" value="NZ_QYUN01000003.1"/>
</dbReference>
<dbReference type="InterPro" id="IPR027417">
    <property type="entry name" value="P-loop_NTPase"/>
</dbReference>
<sequence>MINVTKVKDLEFSDLYLGHPSLEDRFSDVPGAEANPLPAGPPLRADLDRLIKVCRDTLDAAPLVAEFKVWYEAVTYRVSVMRTLGGTVFVLRKIAGVIHSLPELGIPQAYIRHLMAKDLSGLLVISGQPKSGKTMTACGLVKDRLAAYGGVAVTGEDPIELPLEGSYGQGICFQTATSRDKGGFADAFRHLARWGARIILIDEIRDQDMAAEVLQASVNGNLIITTMLADNIVQSVSKLHALANDRLASGGMQSLLADGLVGVLHQQIVRGPKYKLETDFLYLKDAPVAKNLLRNARFEMLESEVKQQKAQMISGNAAARRFAEG</sequence>
<evidence type="ECO:0000256" key="3">
    <source>
        <dbReference type="ARBA" id="ARBA00022840"/>
    </source>
</evidence>
<comment type="similarity">
    <text evidence="1">Belongs to the GSP E family.</text>
</comment>